<protein>
    <recommendedName>
        <fullName evidence="4">HAF repeat-containing protein</fullName>
    </recommendedName>
</protein>
<evidence type="ECO:0000313" key="2">
    <source>
        <dbReference type="EMBL" id="MEK8032721.1"/>
    </source>
</evidence>
<feature type="chain" id="PRO_5047535753" description="HAF repeat-containing protein" evidence="1">
    <location>
        <begin position="28"/>
        <end position="358"/>
    </location>
</feature>
<organism evidence="2 3">
    <name type="scientific">Ideonella lacteola</name>
    <dbReference type="NCBI Taxonomy" id="2984193"/>
    <lineage>
        <taxon>Bacteria</taxon>
        <taxon>Pseudomonadati</taxon>
        <taxon>Pseudomonadota</taxon>
        <taxon>Betaproteobacteria</taxon>
        <taxon>Burkholderiales</taxon>
        <taxon>Sphaerotilaceae</taxon>
        <taxon>Ideonella</taxon>
    </lineage>
</organism>
<sequence length="358" mass="37511">MLKIAQLQMARFTAALGFGLAATAWSAAPTYRVTDLGIPQGATSTQPVALNDAGEVLGEARLFDQQVAIRPFIWSAETGTRWWDVSLTSGRNDLGALNNRARAVGTHQKGQGASQAFVWTEANGVRLIGGLVPGGSSFGNAINDRAQVVGTAMTDDGSPHLFVWSASEGMVDRNPPDARGSYGYAINLVGQAVGTMVMTDGRMRALLVEPRGRAKRLGCIGGDDVQACNSQALGINVHGEVVGVSGTGARSRGFIWSAESGMRDIAADGPYEDHEVRAQAINAAGQVVGSLMVQNFFRAAYWDAANGLHDIADLIDPADPLAGKVKYTLPVGINAAGQIALTGEIDGAKHAMVLTPVR</sequence>
<comment type="caution">
    <text evidence="2">The sequence shown here is derived from an EMBL/GenBank/DDBJ whole genome shotgun (WGS) entry which is preliminary data.</text>
</comment>
<keyword evidence="1" id="KW-0732">Signal</keyword>
<evidence type="ECO:0000256" key="1">
    <source>
        <dbReference type="SAM" id="SignalP"/>
    </source>
</evidence>
<name>A0ABU9BS84_9BURK</name>
<dbReference type="Proteomes" id="UP001371218">
    <property type="component" value="Unassembled WGS sequence"/>
</dbReference>
<evidence type="ECO:0008006" key="4">
    <source>
        <dbReference type="Google" id="ProtNLM"/>
    </source>
</evidence>
<gene>
    <name evidence="2" type="ORF">AACH06_18020</name>
</gene>
<accession>A0ABU9BS84</accession>
<evidence type="ECO:0000313" key="3">
    <source>
        <dbReference type="Proteomes" id="UP001371218"/>
    </source>
</evidence>
<keyword evidence="3" id="KW-1185">Reference proteome</keyword>
<dbReference type="EMBL" id="JBBUTG010000011">
    <property type="protein sequence ID" value="MEK8032721.1"/>
    <property type="molecule type" value="Genomic_DNA"/>
</dbReference>
<reference evidence="2 3" key="1">
    <citation type="submission" date="2024-04" db="EMBL/GenBank/DDBJ databases">
        <title>Novel species of the genus Ideonella isolated from streams.</title>
        <authorList>
            <person name="Lu H."/>
        </authorList>
    </citation>
    <scope>NUCLEOTIDE SEQUENCE [LARGE SCALE GENOMIC DNA]</scope>
    <source>
        <strain evidence="2 3">DXS29W</strain>
    </source>
</reference>
<dbReference type="RefSeq" id="WP_341427136.1">
    <property type="nucleotide sequence ID" value="NZ_JBBUTG010000011.1"/>
</dbReference>
<proteinExistence type="predicted"/>
<feature type="signal peptide" evidence="1">
    <location>
        <begin position="1"/>
        <end position="27"/>
    </location>
</feature>